<evidence type="ECO:0000256" key="1">
    <source>
        <dbReference type="SAM" id="MobiDB-lite"/>
    </source>
</evidence>
<keyword evidence="2" id="KW-1133">Transmembrane helix</keyword>
<dbReference type="STRING" id="121292.AU252_19715"/>
<dbReference type="PANTHER" id="PTHR24637:SF421">
    <property type="entry name" value="CUTICLE COLLAGEN DPY-2"/>
    <property type="match status" value="1"/>
</dbReference>
<proteinExistence type="predicted"/>
<dbReference type="Proteomes" id="UP000065151">
    <property type="component" value="Chromosome"/>
</dbReference>
<keyword evidence="2" id="KW-0812">Transmembrane</keyword>
<feature type="compositionally biased region" description="Pro residues" evidence="1">
    <location>
        <begin position="106"/>
        <end position="115"/>
    </location>
</feature>
<dbReference type="EMBL" id="CP013747">
    <property type="protein sequence ID" value="ALV43109.1"/>
    <property type="molecule type" value="Genomic_DNA"/>
</dbReference>
<feature type="region of interest" description="Disordered" evidence="1">
    <location>
        <begin position="77"/>
        <end position="214"/>
    </location>
</feature>
<feature type="transmembrane region" description="Helical" evidence="2">
    <location>
        <begin position="14"/>
        <end position="32"/>
    </location>
</feature>
<organism evidence="3">
    <name type="scientific">Pseudarthrobacter sulfonivorans</name>
    <dbReference type="NCBI Taxonomy" id="121292"/>
    <lineage>
        <taxon>Bacteria</taxon>
        <taxon>Bacillati</taxon>
        <taxon>Actinomycetota</taxon>
        <taxon>Actinomycetes</taxon>
        <taxon>Micrococcales</taxon>
        <taxon>Micrococcaceae</taxon>
        <taxon>Pseudarthrobacter</taxon>
    </lineage>
</organism>
<dbReference type="AlphaFoldDB" id="A0A0U3QTX6"/>
<sequence length="214" mass="21207">MTERTDYREFPPRWLMFLCVLAIAAGVGFLGFNQWAATQDRNTAQSNAATLAQDLERICKDQGSLLLDNRDVCAKATQVQENPTESIPGPKGDTGAAGRDGLDGEPGPPGPPGPGGPGGEPGTAGTQGAAGASGTDGANGLPGADSTIPGPAGPQGEPGPAGPAGEPGPPGATGSDGQTPSSITFTDRTGTTYTCTPNPPGSSTYTCTAEGITP</sequence>
<accession>A0A0U3QTX6</accession>
<evidence type="ECO:0000256" key="2">
    <source>
        <dbReference type="SAM" id="Phobius"/>
    </source>
</evidence>
<feature type="compositionally biased region" description="Polar residues" evidence="1">
    <location>
        <begin position="175"/>
        <end position="207"/>
    </location>
</feature>
<dbReference type="Pfam" id="PF01391">
    <property type="entry name" value="Collagen"/>
    <property type="match status" value="1"/>
</dbReference>
<dbReference type="KEGG" id="psul:AU252_19715"/>
<protein>
    <recommendedName>
        <fullName evidence="5">Collagen-like protein</fullName>
    </recommendedName>
</protein>
<dbReference type="PANTHER" id="PTHR24637">
    <property type="entry name" value="COLLAGEN"/>
    <property type="match status" value="1"/>
</dbReference>
<evidence type="ECO:0008006" key="5">
    <source>
        <dbReference type="Google" id="ProtNLM"/>
    </source>
</evidence>
<reference evidence="3 4" key="1">
    <citation type="submission" date="2015-12" db="EMBL/GenBank/DDBJ databases">
        <authorList>
            <person name="Shamseldin A."/>
            <person name="Moawad H."/>
            <person name="Abd El-Rahim W.M."/>
            <person name="Sadowsky M.J."/>
        </authorList>
    </citation>
    <scope>NUCLEOTIDE SEQUENCE [LARGE SCALE GENOMIC DNA]</scope>
    <source>
        <strain evidence="3 4">Ar51</strain>
    </source>
</reference>
<dbReference type="InterPro" id="IPR008160">
    <property type="entry name" value="Collagen"/>
</dbReference>
<keyword evidence="2" id="KW-0472">Membrane</keyword>
<dbReference type="RefSeq" id="WP_058932162.1">
    <property type="nucleotide sequence ID" value="NZ_CP013747.1"/>
</dbReference>
<evidence type="ECO:0000313" key="4">
    <source>
        <dbReference type="Proteomes" id="UP000065151"/>
    </source>
</evidence>
<evidence type="ECO:0000313" key="3">
    <source>
        <dbReference type="EMBL" id="ALV43109.1"/>
    </source>
</evidence>
<gene>
    <name evidence="3" type="ORF">AU252_19715</name>
</gene>
<dbReference type="Gene3D" id="1.20.5.320">
    <property type="entry name" value="6-Phosphogluconate Dehydrogenase, domain 3"/>
    <property type="match status" value="1"/>
</dbReference>
<name>A0A0U3QTX6_9MICC</name>
<feature type="compositionally biased region" description="Low complexity" evidence="1">
    <location>
        <begin position="123"/>
        <end position="139"/>
    </location>
</feature>